<evidence type="ECO:0000256" key="2">
    <source>
        <dbReference type="ARBA" id="ARBA00022748"/>
    </source>
</evidence>
<evidence type="ECO:0000313" key="6">
    <source>
        <dbReference type="EMBL" id="SEJ73312.1"/>
    </source>
</evidence>
<dbReference type="SUPFAM" id="SSF52833">
    <property type="entry name" value="Thioredoxin-like"/>
    <property type="match status" value="1"/>
</dbReference>
<dbReference type="GO" id="GO:0016209">
    <property type="term" value="F:antioxidant activity"/>
    <property type="evidence" value="ECO:0007669"/>
    <property type="project" value="InterPro"/>
</dbReference>
<evidence type="ECO:0000256" key="4">
    <source>
        <dbReference type="ARBA" id="ARBA00023284"/>
    </source>
</evidence>
<feature type="domain" description="Thioredoxin" evidence="5">
    <location>
        <begin position="31"/>
        <end position="168"/>
    </location>
</feature>
<dbReference type="InterPro" id="IPR000866">
    <property type="entry name" value="AhpC/TSA"/>
</dbReference>
<dbReference type="GO" id="GO:0017004">
    <property type="term" value="P:cytochrome complex assembly"/>
    <property type="evidence" value="ECO:0007669"/>
    <property type="project" value="UniProtKB-KW"/>
</dbReference>
<dbReference type="PANTHER" id="PTHR42852:SF6">
    <property type="entry name" value="THIOL:DISULFIDE INTERCHANGE PROTEIN DSBE"/>
    <property type="match status" value="1"/>
</dbReference>
<proteinExistence type="predicted"/>
<dbReference type="EMBL" id="FNZA01000016">
    <property type="protein sequence ID" value="SEJ73312.1"/>
    <property type="molecule type" value="Genomic_DNA"/>
</dbReference>
<name>A0A1H7BFH8_9DEIO</name>
<dbReference type="Pfam" id="PF00578">
    <property type="entry name" value="AhpC-TSA"/>
    <property type="match status" value="1"/>
</dbReference>
<dbReference type="InterPro" id="IPR013766">
    <property type="entry name" value="Thioredoxin_domain"/>
</dbReference>
<keyword evidence="4" id="KW-0676">Redox-active center</keyword>
<dbReference type="InterPro" id="IPR050553">
    <property type="entry name" value="Thioredoxin_ResA/DsbE_sf"/>
</dbReference>
<keyword evidence="2" id="KW-0201">Cytochrome c-type biogenesis</keyword>
<dbReference type="InterPro" id="IPR036249">
    <property type="entry name" value="Thioredoxin-like_sf"/>
</dbReference>
<dbReference type="RefSeq" id="WP_092265258.1">
    <property type="nucleotide sequence ID" value="NZ_FNZA01000016.1"/>
</dbReference>
<dbReference type="PROSITE" id="PS00194">
    <property type="entry name" value="THIOREDOXIN_1"/>
    <property type="match status" value="1"/>
</dbReference>
<evidence type="ECO:0000259" key="5">
    <source>
        <dbReference type="PROSITE" id="PS51352"/>
    </source>
</evidence>
<evidence type="ECO:0000256" key="3">
    <source>
        <dbReference type="ARBA" id="ARBA00023157"/>
    </source>
</evidence>
<dbReference type="GO" id="GO:0016491">
    <property type="term" value="F:oxidoreductase activity"/>
    <property type="evidence" value="ECO:0007669"/>
    <property type="project" value="InterPro"/>
</dbReference>
<keyword evidence="7" id="KW-1185">Reference proteome</keyword>
<dbReference type="PROSITE" id="PS51352">
    <property type="entry name" value="THIOREDOXIN_2"/>
    <property type="match status" value="1"/>
</dbReference>
<organism evidence="6 7">
    <name type="scientific">Deinococcus reticulitermitis</name>
    <dbReference type="NCBI Taxonomy" id="856736"/>
    <lineage>
        <taxon>Bacteria</taxon>
        <taxon>Thermotogati</taxon>
        <taxon>Deinococcota</taxon>
        <taxon>Deinococci</taxon>
        <taxon>Deinococcales</taxon>
        <taxon>Deinococcaceae</taxon>
        <taxon>Deinococcus</taxon>
    </lineage>
</organism>
<dbReference type="STRING" id="856736.SAMN04488058_11641"/>
<evidence type="ECO:0000256" key="1">
    <source>
        <dbReference type="ARBA" id="ARBA00004196"/>
    </source>
</evidence>
<dbReference type="GO" id="GO:0030313">
    <property type="term" value="C:cell envelope"/>
    <property type="evidence" value="ECO:0007669"/>
    <property type="project" value="UniProtKB-SubCell"/>
</dbReference>
<protein>
    <submittedName>
        <fullName evidence="6">Cytochrome c biogenesis protein CcmG, thiol:disulfide interchange protein DsbE</fullName>
    </submittedName>
</protein>
<dbReference type="Proteomes" id="UP000199223">
    <property type="component" value="Unassembled WGS sequence"/>
</dbReference>
<dbReference type="OrthoDB" id="25753at2"/>
<dbReference type="CDD" id="cd02966">
    <property type="entry name" value="TlpA_like_family"/>
    <property type="match status" value="1"/>
</dbReference>
<evidence type="ECO:0000313" key="7">
    <source>
        <dbReference type="Proteomes" id="UP000199223"/>
    </source>
</evidence>
<comment type="subcellular location">
    <subcellularLocation>
        <location evidence="1">Cell envelope</location>
    </subcellularLocation>
</comment>
<reference evidence="7" key="1">
    <citation type="submission" date="2016-10" db="EMBL/GenBank/DDBJ databases">
        <authorList>
            <person name="Varghese N."/>
            <person name="Submissions S."/>
        </authorList>
    </citation>
    <scope>NUCLEOTIDE SEQUENCE [LARGE SCALE GENOMIC DNA]</scope>
    <source>
        <strain evidence="7">CGMCC 1.10218</strain>
    </source>
</reference>
<sequence>MTRWIVPALIAGLVALLAYGLFTPDRDPDSVLVGKPAPTFALQDLGGQTHALTAYAGQPVVVNFWASWCLPCREEAPMFSKVSQETAGRTQFLGIIYNDQPAEAKKFIDQYGLIYPSLVDPGSRTAIGYGVGQLPITFVVDRAGKVVYSKLGAVEEDELRAALKQAGL</sequence>
<keyword evidence="3" id="KW-1015">Disulfide bond</keyword>
<dbReference type="InterPro" id="IPR017937">
    <property type="entry name" value="Thioredoxin_CS"/>
</dbReference>
<dbReference type="Gene3D" id="3.40.30.10">
    <property type="entry name" value="Glutaredoxin"/>
    <property type="match status" value="1"/>
</dbReference>
<dbReference type="PANTHER" id="PTHR42852">
    <property type="entry name" value="THIOL:DISULFIDE INTERCHANGE PROTEIN DSBE"/>
    <property type="match status" value="1"/>
</dbReference>
<accession>A0A1H7BFH8</accession>
<gene>
    <name evidence="6" type="ORF">SAMN04488058_11641</name>
</gene>
<dbReference type="AlphaFoldDB" id="A0A1H7BFH8"/>